<feature type="transmembrane region" description="Helical" evidence="8">
    <location>
        <begin position="362"/>
        <end position="382"/>
    </location>
</feature>
<name>C7RSJ8_ACCRE</name>
<dbReference type="EMBL" id="CP001715">
    <property type="protein sequence ID" value="ACV34711.1"/>
    <property type="molecule type" value="Genomic_DNA"/>
</dbReference>
<feature type="transmembrane region" description="Helical" evidence="8">
    <location>
        <begin position="21"/>
        <end position="40"/>
    </location>
</feature>
<gene>
    <name evidence="10" type="ordered locus">CAP2UW1_1387</name>
</gene>
<feature type="transmembrane region" description="Helical" evidence="8">
    <location>
        <begin position="220"/>
        <end position="238"/>
    </location>
</feature>
<dbReference type="PANTHER" id="PTHR33908">
    <property type="entry name" value="MANNOSYLTRANSFERASE YKCB-RELATED"/>
    <property type="match status" value="1"/>
</dbReference>
<reference evidence="10" key="2">
    <citation type="submission" date="2009-09" db="EMBL/GenBank/DDBJ databases">
        <title>Complete sequence of chromosome of Candidatus Accumulibacter phosphatis clade IIA str. UW-1.</title>
        <authorList>
            <consortium name="US DOE Joint Genome Institute"/>
            <person name="Martin H.G."/>
            <person name="Ivanova N."/>
            <person name="Kunin V."/>
            <person name="Warnecke F."/>
            <person name="Barry K."/>
            <person name="He S."/>
            <person name="Salamov A."/>
            <person name="Szeto E."/>
            <person name="Dalin E."/>
            <person name="Pangilinan J.L."/>
            <person name="Lapidus A."/>
            <person name="Lowry S."/>
            <person name="Kyrpides N.C."/>
            <person name="McMahon K.D."/>
            <person name="Hugenholtz P."/>
        </authorList>
    </citation>
    <scope>NUCLEOTIDE SEQUENCE [LARGE SCALE GENOMIC DNA]</scope>
    <source>
        <strain evidence="10">UW-1</strain>
    </source>
</reference>
<keyword evidence="5 8" id="KW-0812">Transmembrane</keyword>
<dbReference type="GO" id="GO:0016763">
    <property type="term" value="F:pentosyltransferase activity"/>
    <property type="evidence" value="ECO:0007669"/>
    <property type="project" value="TreeGrafter"/>
</dbReference>
<feature type="transmembrane region" description="Helical" evidence="8">
    <location>
        <begin position="303"/>
        <end position="322"/>
    </location>
</feature>
<feature type="transmembrane region" description="Helical" evidence="8">
    <location>
        <begin position="179"/>
        <end position="208"/>
    </location>
</feature>
<evidence type="ECO:0000256" key="6">
    <source>
        <dbReference type="ARBA" id="ARBA00022989"/>
    </source>
</evidence>
<dbReference type="STRING" id="522306.CAP2UW1_1387"/>
<evidence type="ECO:0000256" key="2">
    <source>
        <dbReference type="ARBA" id="ARBA00022475"/>
    </source>
</evidence>
<sequence precursor="true">MLKRFLATPAEGVLGIRSPAFLLLVCAFWLAVLAGIRPLMLPDEGRYVGVAWEMLSSGDWLTPTLDGLPFFHKPPLFYWLTALALNLFGANGWAARSASTLAAMIAVVALHVFLRRHADKRLANLVVAVLVTQPLFFGGAQFANLDMLVAAMITLTILCGAHAVLSLERGQHYRAALASAYVFAALGVLAKGLIGFVLPGAILLAWLVVGKRYQVIRSLLPLRLILLFLVLVMPWFWWMEMSHGGFLDYFFVYHHFQRFAESGFNSAKPFWFYVPVLLLGTLPWSPWICRVFSRRFLQDTRQFAMRSLMVIWLVVVLAFFSWPSSKLVGYILPALPPLACLIADGFLVWLDDAQGANARACLGASLLAAVMLCSGLVLGVALRYPSSSRSLSAQVLPSFRPGDQIVMLDEYPYDLPFSLGAARNPWVVSDWNRSDLFAKDNWRRELYDAGQFDQVKMRDRLLFPDELSARACGHSGGALWVWGKRGWGSRYRYLRDQSIVFADDEATLWRVVDLHHDVNYCAEMPNSG</sequence>
<protein>
    <submittedName>
        <fullName evidence="10">Glycosyl transferase family 39</fullName>
    </submittedName>
</protein>
<reference evidence="10" key="1">
    <citation type="submission" date="2009-08" db="EMBL/GenBank/DDBJ databases">
        <authorList>
            <consortium name="US DOE Joint Genome Institute"/>
            <person name="Lucas S."/>
            <person name="Copeland A."/>
            <person name="Lapidus A."/>
            <person name="Glavina del Rio T."/>
            <person name="Dalin E."/>
            <person name="Tice H."/>
            <person name="Bruce D."/>
            <person name="Barry K."/>
            <person name="Pitluck S."/>
            <person name="Lowry S."/>
            <person name="Larimer F."/>
            <person name="Land M."/>
            <person name="Hauser L."/>
            <person name="Kyrpides N."/>
            <person name="Ivanova N."/>
            <person name="McMahon K.D."/>
            <person name="Hugenholtz P."/>
        </authorList>
    </citation>
    <scope>NUCLEOTIDE SEQUENCE</scope>
    <source>
        <strain evidence="10">UW-1</strain>
    </source>
</reference>
<evidence type="ECO:0000256" key="1">
    <source>
        <dbReference type="ARBA" id="ARBA00004651"/>
    </source>
</evidence>
<proteinExistence type="predicted"/>
<feature type="transmembrane region" description="Helical" evidence="8">
    <location>
        <begin position="147"/>
        <end position="167"/>
    </location>
</feature>
<feature type="transmembrane region" description="Helical" evidence="8">
    <location>
        <begin position="270"/>
        <end position="291"/>
    </location>
</feature>
<dbReference type="eggNOG" id="COG1807">
    <property type="taxonomic scope" value="Bacteria"/>
</dbReference>
<comment type="subcellular location">
    <subcellularLocation>
        <location evidence="1">Cell membrane</location>
        <topology evidence="1">Multi-pass membrane protein</topology>
    </subcellularLocation>
</comment>
<evidence type="ECO:0000256" key="7">
    <source>
        <dbReference type="ARBA" id="ARBA00023136"/>
    </source>
</evidence>
<dbReference type="HOGENOM" id="CLU_019200_3_0_4"/>
<keyword evidence="2" id="KW-1003">Cell membrane</keyword>
<dbReference type="InterPro" id="IPR038731">
    <property type="entry name" value="RgtA/B/C-like"/>
</dbReference>
<dbReference type="OrthoDB" id="9775035at2"/>
<evidence type="ECO:0000256" key="4">
    <source>
        <dbReference type="ARBA" id="ARBA00022679"/>
    </source>
</evidence>
<dbReference type="InterPro" id="IPR050297">
    <property type="entry name" value="LipidA_mod_glycosyltrf_83"/>
</dbReference>
<feature type="transmembrane region" description="Helical" evidence="8">
    <location>
        <begin position="100"/>
        <end position="116"/>
    </location>
</feature>
<dbReference type="GO" id="GO:0009103">
    <property type="term" value="P:lipopolysaccharide biosynthetic process"/>
    <property type="evidence" value="ECO:0007669"/>
    <property type="project" value="UniProtKB-ARBA"/>
</dbReference>
<keyword evidence="7 8" id="KW-0472">Membrane</keyword>
<organism evidence="10">
    <name type="scientific">Accumulibacter regalis</name>
    <dbReference type="NCBI Taxonomy" id="522306"/>
    <lineage>
        <taxon>Bacteria</taxon>
        <taxon>Pseudomonadati</taxon>
        <taxon>Pseudomonadota</taxon>
        <taxon>Betaproteobacteria</taxon>
        <taxon>Candidatus Accumulibacter</taxon>
    </lineage>
</organism>
<evidence type="ECO:0000259" key="9">
    <source>
        <dbReference type="Pfam" id="PF13231"/>
    </source>
</evidence>
<dbReference type="GO" id="GO:0005886">
    <property type="term" value="C:plasma membrane"/>
    <property type="evidence" value="ECO:0007669"/>
    <property type="project" value="UniProtKB-SubCell"/>
</dbReference>
<dbReference type="PANTHER" id="PTHR33908:SF3">
    <property type="entry name" value="UNDECAPRENYL PHOSPHATE-ALPHA-4-AMINO-4-DEOXY-L-ARABINOSE ARABINOSYL TRANSFERASE"/>
    <property type="match status" value="1"/>
</dbReference>
<keyword evidence="6 8" id="KW-1133">Transmembrane helix</keyword>
<dbReference type="CAZy" id="GT83">
    <property type="family name" value="Glycosyltransferase Family 83"/>
</dbReference>
<accession>C7RSJ8</accession>
<dbReference type="GO" id="GO:0010041">
    <property type="term" value="P:response to iron(III) ion"/>
    <property type="evidence" value="ECO:0007669"/>
    <property type="project" value="TreeGrafter"/>
</dbReference>
<evidence type="ECO:0000256" key="5">
    <source>
        <dbReference type="ARBA" id="ARBA00022692"/>
    </source>
</evidence>
<keyword evidence="4 10" id="KW-0808">Transferase</keyword>
<feature type="transmembrane region" description="Helical" evidence="8">
    <location>
        <begin position="328"/>
        <end position="350"/>
    </location>
</feature>
<feature type="domain" description="Glycosyltransferase RgtA/B/C/D-like" evidence="9">
    <location>
        <begin position="72"/>
        <end position="238"/>
    </location>
</feature>
<evidence type="ECO:0000256" key="3">
    <source>
        <dbReference type="ARBA" id="ARBA00022676"/>
    </source>
</evidence>
<dbReference type="Pfam" id="PF13231">
    <property type="entry name" value="PMT_2"/>
    <property type="match status" value="1"/>
</dbReference>
<keyword evidence="3" id="KW-0328">Glycosyltransferase</keyword>
<evidence type="ECO:0000313" key="10">
    <source>
        <dbReference type="EMBL" id="ACV34711.1"/>
    </source>
</evidence>
<evidence type="ECO:0000256" key="8">
    <source>
        <dbReference type="SAM" id="Phobius"/>
    </source>
</evidence>
<dbReference type="AlphaFoldDB" id="C7RSJ8"/>
<feature type="transmembrane region" description="Helical" evidence="8">
    <location>
        <begin position="122"/>
        <end position="140"/>
    </location>
</feature>
<dbReference type="KEGG" id="app:CAP2UW1_1387"/>